<feature type="transmembrane region" description="Helical" evidence="14">
    <location>
        <begin position="261"/>
        <end position="281"/>
    </location>
</feature>
<comment type="catalytic activity">
    <reaction evidence="11">
        <text>fumarate(in) + succinate(out) = fumarate(out) + succinate(in)</text>
        <dbReference type="Rhea" id="RHEA:29323"/>
        <dbReference type="ChEBI" id="CHEBI:29806"/>
        <dbReference type="ChEBI" id="CHEBI:30031"/>
    </reaction>
    <physiologicalReaction direction="right-to-left" evidence="11">
        <dbReference type="Rhea" id="RHEA:29325"/>
    </physiologicalReaction>
</comment>
<evidence type="ECO:0000256" key="11">
    <source>
        <dbReference type="ARBA" id="ARBA00034287"/>
    </source>
</evidence>
<dbReference type="Pfam" id="PF03605">
    <property type="entry name" value="DcuA_DcuB"/>
    <property type="match status" value="1"/>
</dbReference>
<feature type="transmembrane region" description="Helical" evidence="14">
    <location>
        <begin position="410"/>
        <end position="432"/>
    </location>
</feature>
<feature type="transmembrane region" description="Helical" evidence="14">
    <location>
        <begin position="164"/>
        <end position="186"/>
    </location>
</feature>
<dbReference type="NCBIfam" id="NF006927">
    <property type="entry name" value="PRK09412.1"/>
    <property type="match status" value="1"/>
</dbReference>
<evidence type="ECO:0000256" key="1">
    <source>
        <dbReference type="ARBA" id="ARBA00004429"/>
    </source>
</evidence>
<evidence type="ECO:0000256" key="13">
    <source>
        <dbReference type="PIRNR" id="PIRNR004539"/>
    </source>
</evidence>
<dbReference type="PIRSF" id="PIRSF004539">
    <property type="entry name" value="C4-dicrbxl_trns"/>
    <property type="match status" value="1"/>
</dbReference>
<gene>
    <name evidence="15" type="ORF">B4923_08650</name>
</gene>
<dbReference type="AlphaFoldDB" id="A0A2U1TV26"/>
<dbReference type="OrthoDB" id="9770910at2"/>
<organism evidence="15 16">
    <name type="scientific">Brenneria roseae subsp. americana</name>
    <dbReference type="NCBI Taxonomy" id="1508507"/>
    <lineage>
        <taxon>Bacteria</taxon>
        <taxon>Pseudomonadati</taxon>
        <taxon>Pseudomonadota</taxon>
        <taxon>Gammaproteobacteria</taxon>
        <taxon>Enterobacterales</taxon>
        <taxon>Pectobacteriaceae</taxon>
        <taxon>Brenneria</taxon>
    </lineage>
</organism>
<comment type="similarity">
    <text evidence="2 13">Belongs to the DcuA/DcuB transporter (TC 2.A.13.1) family.</text>
</comment>
<keyword evidence="16" id="KW-1185">Reference proteome</keyword>
<feature type="transmembrane region" description="Helical" evidence="14">
    <location>
        <begin position="6"/>
        <end position="39"/>
    </location>
</feature>
<feature type="transmembrane region" description="Helical" evidence="14">
    <location>
        <begin position="293"/>
        <end position="316"/>
    </location>
</feature>
<dbReference type="PANTHER" id="PTHR36106:SF2">
    <property type="entry name" value="C4-DICARBOXYLATE TRANSPORTER DCUA"/>
    <property type="match status" value="1"/>
</dbReference>
<dbReference type="GO" id="GO:0015556">
    <property type="term" value="F:C4-dicarboxylate transmembrane transporter activity"/>
    <property type="evidence" value="ECO:0007669"/>
    <property type="project" value="InterPro"/>
</dbReference>
<evidence type="ECO:0000256" key="2">
    <source>
        <dbReference type="ARBA" id="ARBA00006413"/>
    </source>
</evidence>
<reference evidence="15 16" key="1">
    <citation type="submission" date="2018-04" db="EMBL/GenBank/DDBJ databases">
        <title>Brenneria corticis sp.nov.</title>
        <authorList>
            <person name="Li Y."/>
        </authorList>
    </citation>
    <scope>NUCLEOTIDE SEQUENCE [LARGE SCALE GENOMIC DNA]</scope>
    <source>
        <strain evidence="15 16">LMG 27715</strain>
    </source>
</reference>
<evidence type="ECO:0000256" key="3">
    <source>
        <dbReference type="ARBA" id="ARBA00022448"/>
    </source>
</evidence>
<comment type="subcellular location">
    <subcellularLocation>
        <location evidence="1 13">Cell inner membrane</location>
        <topology evidence="1 13">Multi-pass membrane protein</topology>
    </subcellularLocation>
</comment>
<evidence type="ECO:0000256" key="10">
    <source>
        <dbReference type="ARBA" id="ARBA00034284"/>
    </source>
</evidence>
<evidence type="ECO:0000256" key="14">
    <source>
        <dbReference type="SAM" id="Phobius"/>
    </source>
</evidence>
<keyword evidence="8 13" id="KW-0472">Membrane</keyword>
<evidence type="ECO:0000256" key="7">
    <source>
        <dbReference type="ARBA" id="ARBA00022989"/>
    </source>
</evidence>
<keyword evidence="5 13" id="KW-0997">Cell inner membrane</keyword>
<proteinExistence type="inferred from homology"/>
<comment type="function">
    <text evidence="13">Responsible for the transport of C4-dicarboxylates.</text>
</comment>
<evidence type="ECO:0000256" key="5">
    <source>
        <dbReference type="ARBA" id="ARBA00022519"/>
    </source>
</evidence>
<evidence type="ECO:0000256" key="6">
    <source>
        <dbReference type="ARBA" id="ARBA00022692"/>
    </source>
</evidence>
<feature type="transmembrane region" description="Helical" evidence="14">
    <location>
        <begin position="328"/>
        <end position="345"/>
    </location>
</feature>
<evidence type="ECO:0000256" key="4">
    <source>
        <dbReference type="ARBA" id="ARBA00022475"/>
    </source>
</evidence>
<evidence type="ECO:0000256" key="12">
    <source>
        <dbReference type="ARBA" id="ARBA00036117"/>
    </source>
</evidence>
<accession>A0A2U1TV26</accession>
<feature type="transmembrane region" description="Helical" evidence="14">
    <location>
        <begin position="131"/>
        <end position="158"/>
    </location>
</feature>
<keyword evidence="4 13" id="KW-1003">Cell membrane</keyword>
<comment type="catalytic activity">
    <reaction evidence="9">
        <text>L-aspartate(in) + succinate(out) = L-aspartate(out) + succinate(in)</text>
        <dbReference type="Rhea" id="RHEA:29343"/>
        <dbReference type="ChEBI" id="CHEBI:29991"/>
        <dbReference type="ChEBI" id="CHEBI:30031"/>
    </reaction>
    <physiologicalReaction direction="right-to-left" evidence="9">
        <dbReference type="Rhea" id="RHEA:29345"/>
    </physiologicalReaction>
</comment>
<sequence length="433" mass="45628">MLVLELMIVLLAIYLGARLGGIGIGFAGGLGVLVLTLGFQIKPGVIPFDVIEIIMAVIAAIAAMQVAGGMDYLVSLAEKLLRRQPKYVTFLAPLVTYFMTLLAGTGHTAFSTLPVIAEVAKEQGIRPSRPLSIAVVASQIAITASPISAAVVFVAGILEPHGVSYLMLLGICIPTTLTAVLLTAIVTNFLGKDLKNDDVYQERLRKGETLLRGNSKLEIKPGAKRSVMLFLTGIVAVVLYATAISDTVGLIQNPVLPRNEAIVVFMLTIATLICISCKLDTARILSASTFKSGMSACICVMGVAWLGDTFVKAHIADIQDTAGALLQSYPWMLAVVLFFAATLLYSQAATAKALMPAALLLGVSPVTAVASFAAVSALFVLPTYPTLLAAVEMDDTGSTRIGKFVFNHSFLIPGVLAITLSVIFGFLLGNILL</sequence>
<dbReference type="EMBL" id="QDKJ01000005">
    <property type="protein sequence ID" value="PWC13275.1"/>
    <property type="molecule type" value="Genomic_DNA"/>
</dbReference>
<feature type="transmembrane region" description="Helical" evidence="14">
    <location>
        <begin position="46"/>
        <end position="67"/>
    </location>
</feature>
<keyword evidence="6 14" id="KW-0812">Transmembrane</keyword>
<keyword evidence="3 13" id="KW-0813">Transport</keyword>
<keyword evidence="7 14" id="KW-1133">Transmembrane helix</keyword>
<dbReference type="GO" id="GO:0005886">
    <property type="term" value="C:plasma membrane"/>
    <property type="evidence" value="ECO:0007669"/>
    <property type="project" value="UniProtKB-SubCell"/>
</dbReference>
<comment type="catalytic activity">
    <reaction evidence="12">
        <text>fumarate(in) + L-aspartate(out) = fumarate(out) + L-aspartate(in)</text>
        <dbReference type="Rhea" id="RHEA:72459"/>
        <dbReference type="ChEBI" id="CHEBI:29806"/>
        <dbReference type="ChEBI" id="CHEBI:29991"/>
    </reaction>
    <physiologicalReaction direction="left-to-right" evidence="12">
        <dbReference type="Rhea" id="RHEA:72460"/>
    </physiologicalReaction>
</comment>
<evidence type="ECO:0000313" key="15">
    <source>
        <dbReference type="EMBL" id="PWC13275.1"/>
    </source>
</evidence>
<evidence type="ECO:0000313" key="16">
    <source>
        <dbReference type="Proteomes" id="UP000245138"/>
    </source>
</evidence>
<dbReference type="RefSeq" id="WP_109053939.1">
    <property type="nucleotide sequence ID" value="NZ_QDKJ01000005.1"/>
</dbReference>
<dbReference type="PANTHER" id="PTHR36106">
    <property type="entry name" value="ANAEROBIC C4-DICARBOXYLATE TRANSPORTER DCUB"/>
    <property type="match status" value="1"/>
</dbReference>
<dbReference type="NCBIfam" id="NF009136">
    <property type="entry name" value="PRK12489.1"/>
    <property type="match status" value="1"/>
</dbReference>
<feature type="transmembrane region" description="Helical" evidence="14">
    <location>
        <begin position="357"/>
        <end position="381"/>
    </location>
</feature>
<dbReference type="NCBIfam" id="TIGR00770">
    <property type="entry name" value="Dcu"/>
    <property type="match status" value="1"/>
</dbReference>
<feature type="transmembrane region" description="Helical" evidence="14">
    <location>
        <begin position="87"/>
        <end position="110"/>
    </location>
</feature>
<evidence type="ECO:0000256" key="9">
    <source>
        <dbReference type="ARBA" id="ARBA00034237"/>
    </source>
</evidence>
<name>A0A2U1TV26_9GAMM</name>
<comment type="catalytic activity">
    <reaction evidence="10">
        <text>(S)-malate(in) + succinate(out) = (S)-malate(out) + succinate(in)</text>
        <dbReference type="Rhea" id="RHEA:29327"/>
        <dbReference type="ChEBI" id="CHEBI:15589"/>
        <dbReference type="ChEBI" id="CHEBI:30031"/>
    </reaction>
    <physiologicalReaction direction="right-to-left" evidence="10">
        <dbReference type="Rhea" id="RHEA:29329"/>
    </physiologicalReaction>
</comment>
<comment type="caution">
    <text evidence="15">The sequence shown here is derived from an EMBL/GenBank/DDBJ whole genome shotgun (WGS) entry which is preliminary data.</text>
</comment>
<dbReference type="InterPro" id="IPR004668">
    <property type="entry name" value="Anaer_Dcu_memb_transpt"/>
</dbReference>
<feature type="transmembrane region" description="Helical" evidence="14">
    <location>
        <begin position="227"/>
        <end position="249"/>
    </location>
</feature>
<evidence type="ECO:0000256" key="8">
    <source>
        <dbReference type="ARBA" id="ARBA00023136"/>
    </source>
</evidence>
<protein>
    <recommendedName>
        <fullName evidence="13">C4-dicarboxylate transporter</fullName>
    </recommendedName>
</protein>
<dbReference type="Proteomes" id="UP000245138">
    <property type="component" value="Unassembled WGS sequence"/>
</dbReference>